<evidence type="ECO:0000256" key="1">
    <source>
        <dbReference type="SAM" id="SignalP"/>
    </source>
</evidence>
<dbReference type="InterPro" id="IPR030972">
    <property type="entry name" value="UrcA_uranyl"/>
</dbReference>
<organism evidence="2 3">
    <name type="scientific">Pontixanthobacter rizhaonensis</name>
    <dbReference type="NCBI Taxonomy" id="2730337"/>
    <lineage>
        <taxon>Bacteria</taxon>
        <taxon>Pseudomonadati</taxon>
        <taxon>Pseudomonadota</taxon>
        <taxon>Alphaproteobacteria</taxon>
        <taxon>Sphingomonadales</taxon>
        <taxon>Erythrobacteraceae</taxon>
        <taxon>Pontixanthobacter</taxon>
    </lineage>
</organism>
<dbReference type="Proteomes" id="UP000561181">
    <property type="component" value="Unassembled WGS sequence"/>
</dbReference>
<accession>A0A848QPW0</accession>
<reference evidence="2 3" key="1">
    <citation type="submission" date="2020-04" db="EMBL/GenBank/DDBJ databases">
        <authorList>
            <person name="Liu A."/>
        </authorList>
    </citation>
    <scope>NUCLEOTIDE SEQUENCE [LARGE SCALE GENOMIC DNA]</scope>
    <source>
        <strain evidence="2 3">RZ02</strain>
    </source>
</reference>
<evidence type="ECO:0000313" key="2">
    <source>
        <dbReference type="EMBL" id="NMW32683.1"/>
    </source>
</evidence>
<evidence type="ECO:0000313" key="3">
    <source>
        <dbReference type="Proteomes" id="UP000561181"/>
    </source>
</evidence>
<keyword evidence="3" id="KW-1185">Reference proteome</keyword>
<proteinExistence type="predicted"/>
<sequence>MKKTLISLATMAALAATTPAYAETKSVDYRDLNLASPQGQAALQKRLDHAAREVCGLNTKTLGTRIRSSDAQKCYIAAKKQAASQMTVVVNEERLGG</sequence>
<name>A0A848QPW0_9SPHN</name>
<feature type="chain" id="PRO_5032436118" evidence="1">
    <location>
        <begin position="23"/>
        <end position="97"/>
    </location>
</feature>
<dbReference type="AlphaFoldDB" id="A0A848QPW0"/>
<keyword evidence="1" id="KW-0732">Signal</keyword>
<dbReference type="NCBIfam" id="TIGR04433">
    <property type="entry name" value="UrcA_uranyl"/>
    <property type="match status" value="1"/>
</dbReference>
<dbReference type="RefSeq" id="WP_170013464.1">
    <property type="nucleotide sequence ID" value="NZ_JABCRE010000003.1"/>
</dbReference>
<comment type="caution">
    <text evidence="2">The sequence shown here is derived from an EMBL/GenBank/DDBJ whole genome shotgun (WGS) entry which is preliminary data.</text>
</comment>
<feature type="signal peptide" evidence="1">
    <location>
        <begin position="1"/>
        <end position="22"/>
    </location>
</feature>
<dbReference type="EMBL" id="JABCRE010000003">
    <property type="protein sequence ID" value="NMW32683.1"/>
    <property type="molecule type" value="Genomic_DNA"/>
</dbReference>
<protein>
    <submittedName>
        <fullName evidence="2">UrcA family protein</fullName>
    </submittedName>
</protein>
<gene>
    <name evidence="2" type="ORF">HKD42_11470</name>
</gene>